<accession>A0AAV0CDZ6</accession>
<proteinExistence type="predicted"/>
<sequence length="39" mass="4457">MMKMEVLDTIVHRLLVDNGSSLFSNLSQIELQYGKYSVP</sequence>
<protein>
    <submittedName>
        <fullName evidence="1">Uncharacterized protein</fullName>
    </submittedName>
</protein>
<dbReference type="Proteomes" id="UP001152523">
    <property type="component" value="Unassembled WGS sequence"/>
</dbReference>
<comment type="caution">
    <text evidence="1">The sequence shown here is derived from an EMBL/GenBank/DDBJ whole genome shotgun (WGS) entry which is preliminary data.</text>
</comment>
<evidence type="ECO:0000313" key="1">
    <source>
        <dbReference type="EMBL" id="CAH9073733.1"/>
    </source>
</evidence>
<evidence type="ECO:0000313" key="2">
    <source>
        <dbReference type="Proteomes" id="UP001152523"/>
    </source>
</evidence>
<dbReference type="EMBL" id="CAMAPF010000024">
    <property type="protein sequence ID" value="CAH9073733.1"/>
    <property type="molecule type" value="Genomic_DNA"/>
</dbReference>
<reference evidence="1" key="1">
    <citation type="submission" date="2022-07" db="EMBL/GenBank/DDBJ databases">
        <authorList>
            <person name="Macas J."/>
            <person name="Novak P."/>
            <person name="Neumann P."/>
        </authorList>
    </citation>
    <scope>NUCLEOTIDE SEQUENCE</scope>
</reference>
<name>A0AAV0CDZ6_9ASTE</name>
<dbReference type="AlphaFoldDB" id="A0AAV0CDZ6"/>
<organism evidence="1 2">
    <name type="scientific">Cuscuta epithymum</name>
    <dbReference type="NCBI Taxonomy" id="186058"/>
    <lineage>
        <taxon>Eukaryota</taxon>
        <taxon>Viridiplantae</taxon>
        <taxon>Streptophyta</taxon>
        <taxon>Embryophyta</taxon>
        <taxon>Tracheophyta</taxon>
        <taxon>Spermatophyta</taxon>
        <taxon>Magnoliopsida</taxon>
        <taxon>eudicotyledons</taxon>
        <taxon>Gunneridae</taxon>
        <taxon>Pentapetalae</taxon>
        <taxon>asterids</taxon>
        <taxon>lamiids</taxon>
        <taxon>Solanales</taxon>
        <taxon>Convolvulaceae</taxon>
        <taxon>Cuscuteae</taxon>
        <taxon>Cuscuta</taxon>
        <taxon>Cuscuta subgen. Cuscuta</taxon>
    </lineage>
</organism>
<keyword evidence="2" id="KW-1185">Reference proteome</keyword>
<gene>
    <name evidence="1" type="ORF">CEPIT_LOCUS4724</name>
</gene>